<sequence>MSENIKEALEYAVNTAHHRPETILGNDGKEYYDRNKYSLVELKTRHYPKNLILNTLDSLIDYLKSDMNNINSKRLMVIVEGPREVIVCEEDDDELNRNVLVTVEAIIPNVQFGRYESPSDFNISLQSLFVNADDRNTVIEFASALKIENGSEIVDDGIGQTATIKQGVASLAKAKAPNPVTLRPYRTFSEVEQPSSEFIFRINQFANMALFEADGGKWRLDAINNIANYLKEALANQTNITILA</sequence>
<protein>
    <recommendedName>
        <fullName evidence="3">Phage protein</fullName>
    </recommendedName>
</protein>
<evidence type="ECO:0000313" key="2">
    <source>
        <dbReference type="Proteomes" id="UP000049578"/>
    </source>
</evidence>
<dbReference type="STRING" id="119224.AKK44_01510"/>
<name>A0A0N8FXG7_9STRE</name>
<reference evidence="1 2" key="1">
    <citation type="submission" date="2015-08" db="EMBL/GenBank/DDBJ databases">
        <title>Genome sequence of Streptococcus phocae subsp. phocae ATCC 51973T isolated from liver specimen obtained from seal.</title>
        <authorList>
            <person name="Avendano-Herrera R."/>
        </authorList>
    </citation>
    <scope>NUCLEOTIDE SEQUENCE [LARGE SCALE GENOMIC DNA]</scope>
    <source>
        <strain evidence="1 2">ATCC 51973</strain>
    </source>
</reference>
<dbReference type="PATRIC" id="fig|119224.3.peg.1433"/>
<dbReference type="RefSeq" id="WP_054278203.1">
    <property type="nucleotide sequence ID" value="NZ_LHQM01000005.1"/>
</dbReference>
<dbReference type="AlphaFoldDB" id="A0A0N8FXG7"/>
<gene>
    <name evidence="1" type="ORF">AKK44_01510</name>
</gene>
<organism evidence="1 2">
    <name type="scientific">Streptococcus phocae</name>
    <dbReference type="NCBI Taxonomy" id="119224"/>
    <lineage>
        <taxon>Bacteria</taxon>
        <taxon>Bacillati</taxon>
        <taxon>Bacillota</taxon>
        <taxon>Bacilli</taxon>
        <taxon>Lactobacillales</taxon>
        <taxon>Streptococcaceae</taxon>
        <taxon>Streptococcus</taxon>
    </lineage>
</organism>
<evidence type="ECO:0008006" key="3">
    <source>
        <dbReference type="Google" id="ProtNLM"/>
    </source>
</evidence>
<evidence type="ECO:0000313" key="1">
    <source>
        <dbReference type="EMBL" id="KPJ23083.1"/>
    </source>
</evidence>
<accession>A0A0N8FXG7</accession>
<keyword evidence="2" id="KW-1185">Reference proteome</keyword>
<dbReference type="Proteomes" id="UP000049578">
    <property type="component" value="Unassembled WGS sequence"/>
</dbReference>
<dbReference type="EMBL" id="LHQM01000005">
    <property type="protein sequence ID" value="KPJ23083.1"/>
    <property type="molecule type" value="Genomic_DNA"/>
</dbReference>
<comment type="caution">
    <text evidence="1">The sequence shown here is derived from an EMBL/GenBank/DDBJ whole genome shotgun (WGS) entry which is preliminary data.</text>
</comment>
<proteinExistence type="predicted"/>